<gene>
    <name evidence="1" type="ORF">H7849_20485</name>
</gene>
<dbReference type="RefSeq" id="WP_186742062.1">
    <property type="nucleotide sequence ID" value="NZ_CP060394.1"/>
</dbReference>
<reference evidence="1 2" key="1">
    <citation type="submission" date="2020-08" db="EMBL/GenBank/DDBJ databases">
        <title>Edaphobacter telluris sp. nov. and Acidobacterium dinghuensis sp. nov., two acidobacteria isolated from forest soil.</title>
        <authorList>
            <person name="Fu J."/>
            <person name="Qiu L."/>
        </authorList>
    </citation>
    <scope>NUCLEOTIDE SEQUENCE [LARGE SCALE GENOMIC DNA]</scope>
    <source>
        <strain evidence="1">4Y35</strain>
    </source>
</reference>
<name>A0A7G8BFW0_9BACT</name>
<dbReference type="KEGG" id="adin:H7849_20485"/>
<proteinExistence type="predicted"/>
<organism evidence="1 2">
    <name type="scientific">Alloacidobacterium dinghuense</name>
    <dbReference type="NCBI Taxonomy" id="2763107"/>
    <lineage>
        <taxon>Bacteria</taxon>
        <taxon>Pseudomonadati</taxon>
        <taxon>Acidobacteriota</taxon>
        <taxon>Terriglobia</taxon>
        <taxon>Terriglobales</taxon>
        <taxon>Acidobacteriaceae</taxon>
        <taxon>Alloacidobacterium</taxon>
    </lineage>
</organism>
<dbReference type="AlphaFoldDB" id="A0A7G8BFW0"/>
<sequence length="59" mass="6670">MPIPRSRGNNAVLVSQKLLKINWKYCGQFLPGKQLEAAAKFEEPTEHDSLPCFDQILTP</sequence>
<keyword evidence="2" id="KW-1185">Reference proteome</keyword>
<dbReference type="EMBL" id="CP060394">
    <property type="protein sequence ID" value="QNI31430.1"/>
    <property type="molecule type" value="Genomic_DNA"/>
</dbReference>
<accession>A0A7G8BFW0</accession>
<dbReference type="Proteomes" id="UP000515312">
    <property type="component" value="Chromosome"/>
</dbReference>
<protein>
    <submittedName>
        <fullName evidence="1">Uncharacterized protein</fullName>
    </submittedName>
</protein>
<evidence type="ECO:0000313" key="1">
    <source>
        <dbReference type="EMBL" id="QNI31430.1"/>
    </source>
</evidence>
<evidence type="ECO:0000313" key="2">
    <source>
        <dbReference type="Proteomes" id="UP000515312"/>
    </source>
</evidence>